<feature type="transmembrane region" description="Helical" evidence="1">
    <location>
        <begin position="102"/>
        <end position="120"/>
    </location>
</feature>
<accession>A0A6I4T3X2</accession>
<sequence>MSAPHPSSLRTCLDRAGMWLSGLCAVHCVLGVVLVAVLGLGGGVLMDPSIHRFGLAMAAVIAGLAIGIGMVRHRRPGPLLIATAGLLFMGGALVVGHGVEEAVMTVIGVALVAWGHLSNLRHG</sequence>
<proteinExistence type="predicted"/>
<reference evidence="2 3" key="1">
    <citation type="submission" date="2019-12" db="EMBL/GenBank/DDBJ databases">
        <title>Genomic-based taxomic classification of the family Erythrobacteraceae.</title>
        <authorList>
            <person name="Xu L."/>
        </authorList>
    </citation>
    <scope>NUCLEOTIDE SEQUENCE [LARGE SCALE GENOMIC DNA]</scope>
    <source>
        <strain evidence="2 3">LMG 29518</strain>
    </source>
</reference>
<dbReference type="RefSeq" id="WP_160736063.1">
    <property type="nucleotide sequence ID" value="NZ_WTYT01000003.1"/>
</dbReference>
<dbReference type="InterPro" id="IPR004891">
    <property type="entry name" value="Mercury-R_MerC"/>
</dbReference>
<dbReference type="Pfam" id="PF03203">
    <property type="entry name" value="MerC"/>
    <property type="match status" value="1"/>
</dbReference>
<feature type="transmembrane region" description="Helical" evidence="1">
    <location>
        <begin position="78"/>
        <end position="96"/>
    </location>
</feature>
<dbReference type="GO" id="GO:0016020">
    <property type="term" value="C:membrane"/>
    <property type="evidence" value="ECO:0007669"/>
    <property type="project" value="InterPro"/>
</dbReference>
<evidence type="ECO:0000256" key="1">
    <source>
        <dbReference type="SAM" id="Phobius"/>
    </source>
</evidence>
<organism evidence="2 3">
    <name type="scientific">Altericroceibacterium endophyticum</name>
    <dbReference type="NCBI Taxonomy" id="1808508"/>
    <lineage>
        <taxon>Bacteria</taxon>
        <taxon>Pseudomonadati</taxon>
        <taxon>Pseudomonadota</taxon>
        <taxon>Alphaproteobacteria</taxon>
        <taxon>Sphingomonadales</taxon>
        <taxon>Erythrobacteraceae</taxon>
        <taxon>Altericroceibacterium</taxon>
    </lineage>
</organism>
<keyword evidence="1" id="KW-0472">Membrane</keyword>
<gene>
    <name evidence="2" type="ORF">GRI91_07560</name>
</gene>
<keyword evidence="3" id="KW-1185">Reference proteome</keyword>
<feature type="transmembrane region" description="Helical" evidence="1">
    <location>
        <begin position="20"/>
        <end position="41"/>
    </location>
</feature>
<keyword evidence="1" id="KW-1133">Transmembrane helix</keyword>
<protein>
    <submittedName>
        <fullName evidence="2">MerC family mercury resistance protein</fullName>
    </submittedName>
</protein>
<evidence type="ECO:0000313" key="2">
    <source>
        <dbReference type="EMBL" id="MXO65607.1"/>
    </source>
</evidence>
<evidence type="ECO:0000313" key="3">
    <source>
        <dbReference type="Proteomes" id="UP000438476"/>
    </source>
</evidence>
<feature type="transmembrane region" description="Helical" evidence="1">
    <location>
        <begin position="53"/>
        <end position="71"/>
    </location>
</feature>
<dbReference type="GO" id="GO:0015097">
    <property type="term" value="F:mercury ion transmembrane transporter activity"/>
    <property type="evidence" value="ECO:0007669"/>
    <property type="project" value="InterPro"/>
</dbReference>
<dbReference type="EMBL" id="WTYT01000003">
    <property type="protein sequence ID" value="MXO65607.1"/>
    <property type="molecule type" value="Genomic_DNA"/>
</dbReference>
<comment type="caution">
    <text evidence="2">The sequence shown here is derived from an EMBL/GenBank/DDBJ whole genome shotgun (WGS) entry which is preliminary data.</text>
</comment>
<dbReference type="Proteomes" id="UP000438476">
    <property type="component" value="Unassembled WGS sequence"/>
</dbReference>
<dbReference type="OrthoDB" id="6078385at2"/>
<keyword evidence="1" id="KW-0812">Transmembrane</keyword>
<dbReference type="AlphaFoldDB" id="A0A6I4T3X2"/>
<name>A0A6I4T3X2_9SPHN</name>